<gene>
    <name evidence="7" type="ORF">cubi_00650</name>
</gene>
<dbReference type="VEuPathDB" id="CryptoDB:cubi_00650"/>
<dbReference type="SUPFAM" id="SSF53335">
    <property type="entry name" value="S-adenosyl-L-methionine-dependent methyltransferases"/>
    <property type="match status" value="1"/>
</dbReference>
<dbReference type="InterPro" id="IPR045850">
    <property type="entry name" value="TRM2_met"/>
</dbReference>
<dbReference type="InterPro" id="IPR029063">
    <property type="entry name" value="SAM-dependent_MTases_sf"/>
</dbReference>
<dbReference type="InterPro" id="IPR010280">
    <property type="entry name" value="U5_MeTrfase_fam"/>
</dbReference>
<keyword evidence="8" id="KW-1185">Reference proteome</keyword>
<dbReference type="Proteomes" id="UP000186176">
    <property type="component" value="Unassembled WGS sequence"/>
</dbReference>
<dbReference type="GeneID" id="39977442"/>
<organism evidence="7 8">
    <name type="scientific">Cryptosporidium ubiquitum</name>
    <dbReference type="NCBI Taxonomy" id="857276"/>
    <lineage>
        <taxon>Eukaryota</taxon>
        <taxon>Sar</taxon>
        <taxon>Alveolata</taxon>
        <taxon>Apicomplexa</taxon>
        <taxon>Conoidasida</taxon>
        <taxon>Coccidia</taxon>
        <taxon>Eucoccidiorida</taxon>
        <taxon>Eimeriorina</taxon>
        <taxon>Cryptosporidiidae</taxon>
        <taxon>Cryptosporidium</taxon>
    </lineage>
</organism>
<comment type="similarity">
    <text evidence="4">Belongs to the class I-like SAM-binding methyltransferase superfamily. RNA M5U methyltransferase family.</text>
</comment>
<evidence type="ECO:0000313" key="8">
    <source>
        <dbReference type="Proteomes" id="UP000186176"/>
    </source>
</evidence>
<feature type="active site" description="Nucleophile" evidence="4">
    <location>
        <position position="464"/>
    </location>
</feature>
<evidence type="ECO:0000256" key="5">
    <source>
        <dbReference type="PROSITE-ProRule" id="PRU10015"/>
    </source>
</evidence>
<feature type="binding site" evidence="4">
    <location>
        <position position="315"/>
    </location>
    <ligand>
        <name>S-adenosyl-L-methionine</name>
        <dbReference type="ChEBI" id="CHEBI:59789"/>
    </ligand>
</feature>
<evidence type="ECO:0000256" key="3">
    <source>
        <dbReference type="ARBA" id="ARBA00022691"/>
    </source>
</evidence>
<sequence>MGYPNKKKVKTDNYRGNASRSNLECLRKKVTPLHFETYNNQLEFKSKLVKSNLGLLSNKILKHAISRGLRPPQWCKIEKKEEVVNNVNPINFETPIPVFPTISIKDEENGKIPYSYRNKYEFTIGYTSGEILDTDSDVSVGFVSYIDRFEPIIISVLNNSNDVNNSNKNQDTETIEIINPCIIPIVKKMEKIVKVSSIKNNFKVYSRRNRNGIWRLLLIRLSETNKEIMVTVQTTDLERIGIKNELINLLLEEFIEKNTEMNLQGYDIKSLYLHQSNSIVDTFDIGKLDLLYGNPQISFKIRNTELFIGPLSFFQTNTRGCETLYKEIRRIIEIEILDNLKKNGKFETELVILDVCCGVGAIGLTLLDILRDLEKNFKKVELIGIDCSAEAIESAKKNATIAGFENAKYYVGTAESILPNLLKNLPINKLVIAIVDPPRSGLHSSVTRSLRQIKKIDSLIYVSCNVESLVKNCLDLCSVYDPHTDQKEYIPVFVPKFAIPVDMFPYTKHVETILYLKRNDETIGLPAVSRENLREKISSNPLLAR</sequence>
<dbReference type="AlphaFoldDB" id="A0A1J4MC87"/>
<dbReference type="InterPro" id="IPR030391">
    <property type="entry name" value="MeTrfase_TrmA_CS"/>
</dbReference>
<comment type="caution">
    <text evidence="4">Lacks conserved residue(s) required for the propagation of feature annotation.</text>
</comment>
<dbReference type="GO" id="GO:0008173">
    <property type="term" value="F:RNA methyltransferase activity"/>
    <property type="evidence" value="ECO:0007669"/>
    <property type="project" value="InterPro"/>
</dbReference>
<evidence type="ECO:0000256" key="1">
    <source>
        <dbReference type="ARBA" id="ARBA00022603"/>
    </source>
</evidence>
<dbReference type="PROSITE" id="PS01230">
    <property type="entry name" value="TRMA_1"/>
    <property type="match status" value="1"/>
</dbReference>
<feature type="active site" evidence="5">
    <location>
        <position position="464"/>
    </location>
</feature>
<dbReference type="GO" id="GO:0003723">
    <property type="term" value="F:RNA binding"/>
    <property type="evidence" value="ECO:0007669"/>
    <property type="project" value="TreeGrafter"/>
</dbReference>
<feature type="binding site" evidence="4">
    <location>
        <position position="386"/>
    </location>
    <ligand>
        <name>S-adenosyl-L-methionine</name>
        <dbReference type="ChEBI" id="CHEBI:59789"/>
    </ligand>
</feature>
<name>A0A1J4MC87_9CRYT</name>
<dbReference type="GO" id="GO:0006396">
    <property type="term" value="P:RNA processing"/>
    <property type="evidence" value="ECO:0007669"/>
    <property type="project" value="InterPro"/>
</dbReference>
<keyword evidence="1 4" id="KW-0489">Methyltransferase</keyword>
<dbReference type="EMBL" id="LRBP01000027">
    <property type="protein sequence ID" value="OII71842.1"/>
    <property type="molecule type" value="Genomic_DNA"/>
</dbReference>
<dbReference type="CDD" id="cd02440">
    <property type="entry name" value="AdoMet_MTases"/>
    <property type="match status" value="1"/>
</dbReference>
<dbReference type="PROSITE" id="PS01231">
    <property type="entry name" value="TRMA_2"/>
    <property type="match status" value="1"/>
</dbReference>
<comment type="caution">
    <text evidence="7">The sequence shown here is derived from an EMBL/GenBank/DDBJ whole genome shotgun (WGS) entry which is preliminary data.</text>
</comment>
<evidence type="ECO:0000313" key="7">
    <source>
        <dbReference type="EMBL" id="OII71842.1"/>
    </source>
</evidence>
<dbReference type="GO" id="GO:0009451">
    <property type="term" value="P:RNA modification"/>
    <property type="evidence" value="ECO:0007669"/>
    <property type="project" value="UniProtKB-ARBA"/>
</dbReference>
<dbReference type="Gene3D" id="2.40.50.1070">
    <property type="match status" value="1"/>
</dbReference>
<proteinExistence type="inferred from homology"/>
<dbReference type="PANTHER" id="PTHR45904:SF2">
    <property type="entry name" value="TRNA (URACIL-5-)-METHYLTRANSFERASE HOMOLOG A"/>
    <property type="match status" value="1"/>
</dbReference>
<dbReference type="GO" id="GO:0032259">
    <property type="term" value="P:methylation"/>
    <property type="evidence" value="ECO:0007669"/>
    <property type="project" value="UniProtKB-KW"/>
</dbReference>
<keyword evidence="3 4" id="KW-0949">S-adenosyl-L-methionine</keyword>
<dbReference type="RefSeq" id="XP_028873461.1">
    <property type="nucleotide sequence ID" value="XM_029017663.1"/>
</dbReference>
<dbReference type="InterPro" id="IPR025714">
    <property type="entry name" value="Methyltranfer_dom"/>
</dbReference>
<reference evidence="7 8" key="1">
    <citation type="submission" date="2016-10" db="EMBL/GenBank/DDBJ databases">
        <title>Reductive evolution of mitochondrial metabolism and differential evolution of invasion-related proteins in Cryptosporidium.</title>
        <authorList>
            <person name="Liu S."/>
            <person name="Roellig D.M."/>
            <person name="Guo Y."/>
            <person name="Li N."/>
            <person name="Frace M.A."/>
            <person name="Tang K."/>
            <person name="Zhang L."/>
            <person name="Feng Y."/>
            <person name="Xiao L."/>
        </authorList>
    </citation>
    <scope>NUCLEOTIDE SEQUENCE [LARGE SCALE GENOMIC DNA]</scope>
    <source>
        <strain evidence="7">39726</strain>
    </source>
</reference>
<evidence type="ECO:0000259" key="6">
    <source>
        <dbReference type="Pfam" id="PF13847"/>
    </source>
</evidence>
<accession>A0A1J4MC87</accession>
<feature type="binding site" evidence="4">
    <location>
        <position position="436"/>
    </location>
    <ligand>
        <name>S-adenosyl-L-methionine</name>
        <dbReference type="ChEBI" id="CHEBI:59789"/>
    </ligand>
</feature>
<evidence type="ECO:0000256" key="4">
    <source>
        <dbReference type="PROSITE-ProRule" id="PRU01024"/>
    </source>
</evidence>
<dbReference type="GO" id="GO:0008757">
    <property type="term" value="F:S-adenosylmethionine-dependent methyltransferase activity"/>
    <property type="evidence" value="ECO:0007669"/>
    <property type="project" value="UniProtKB-ARBA"/>
</dbReference>
<keyword evidence="2 4" id="KW-0808">Transferase</keyword>
<dbReference type="Pfam" id="PF13847">
    <property type="entry name" value="Methyltransf_31"/>
    <property type="match status" value="1"/>
</dbReference>
<feature type="domain" description="Methyltransferase" evidence="6">
    <location>
        <begin position="349"/>
        <end position="487"/>
    </location>
</feature>
<dbReference type="OrthoDB" id="10250660at2759"/>
<dbReference type="PANTHER" id="PTHR45904">
    <property type="entry name" value="TRNA (URACIL-5-)-METHYLTRANSFERASE"/>
    <property type="match status" value="1"/>
</dbReference>
<dbReference type="PROSITE" id="PS51687">
    <property type="entry name" value="SAM_MT_RNA_M5U"/>
    <property type="match status" value="1"/>
</dbReference>
<protein>
    <submittedName>
        <fullName evidence="7">RNA methylase</fullName>
    </submittedName>
</protein>
<evidence type="ECO:0000256" key="2">
    <source>
        <dbReference type="ARBA" id="ARBA00022679"/>
    </source>
</evidence>
<dbReference type="Gene3D" id="3.40.50.150">
    <property type="entry name" value="Vaccinia Virus protein VP39"/>
    <property type="match status" value="1"/>
</dbReference>
<dbReference type="InterPro" id="IPR030390">
    <property type="entry name" value="MeTrfase_TrmA_AS"/>
</dbReference>